<gene>
    <name evidence="1" type="ORF">FM121_06670</name>
</gene>
<evidence type="ECO:0000313" key="2">
    <source>
        <dbReference type="Proteomes" id="UP000195918"/>
    </source>
</evidence>
<dbReference type="Proteomes" id="UP000195918">
    <property type="component" value="Unassembled WGS sequence"/>
</dbReference>
<evidence type="ECO:0000313" key="1">
    <source>
        <dbReference type="EMBL" id="SLM85765.1"/>
    </source>
</evidence>
<dbReference type="AlphaFoldDB" id="A0A1X6WNB8"/>
<name>A0A1X6WNB8_9ENTE</name>
<dbReference type="OrthoDB" id="2200334at2"/>
<protein>
    <submittedName>
        <fullName evidence="1">Uncharacterized protein</fullName>
    </submittedName>
</protein>
<dbReference type="EMBL" id="FWFD01000009">
    <property type="protein sequence ID" value="SLM85765.1"/>
    <property type="molecule type" value="Genomic_DNA"/>
</dbReference>
<sequence length="60" mass="6814">MLHGFPKEALHSKINYSFQDGENIKYYFLDPTPVSSATGPTNAWEVKKVSVFYFSSYFGA</sequence>
<proteinExistence type="predicted"/>
<organism evidence="1 2">
    <name type="scientific">Vagococcus fluvialis bH819</name>
    <dbReference type="NCBI Taxonomy" id="1255619"/>
    <lineage>
        <taxon>Bacteria</taxon>
        <taxon>Bacillati</taxon>
        <taxon>Bacillota</taxon>
        <taxon>Bacilli</taxon>
        <taxon>Lactobacillales</taxon>
        <taxon>Enterococcaceae</taxon>
        <taxon>Vagococcus</taxon>
    </lineage>
</organism>
<reference evidence="2" key="1">
    <citation type="submission" date="2017-02" db="EMBL/GenBank/DDBJ databases">
        <authorList>
            <person name="Dridi B."/>
        </authorList>
    </citation>
    <scope>NUCLEOTIDE SEQUENCE [LARGE SCALE GENOMIC DNA]</scope>
    <source>
        <strain evidence="2">bH819</strain>
    </source>
</reference>
<dbReference type="RefSeq" id="WP_143597066.1">
    <property type="nucleotide sequence ID" value="NZ_FWFD01000009.1"/>
</dbReference>
<accession>A0A1X6WNB8</accession>
<keyword evidence="2" id="KW-1185">Reference proteome</keyword>